<accession>D6XVT5</accession>
<proteinExistence type="predicted"/>
<dbReference type="AlphaFoldDB" id="D6XVT5"/>
<reference evidence="2" key="1">
    <citation type="submission" date="2009-10" db="EMBL/GenBank/DDBJ databases">
        <title>Complete sequence of Bacillus selenitireducens MLS10.</title>
        <authorList>
            <consortium name="US DOE Joint Genome Institute"/>
            <person name="Lucas S."/>
            <person name="Copeland A."/>
            <person name="Lapidus A."/>
            <person name="Glavina del Rio T."/>
            <person name="Dalin E."/>
            <person name="Tice H."/>
            <person name="Bruce D."/>
            <person name="Goodwin L."/>
            <person name="Pitluck S."/>
            <person name="Sims D."/>
            <person name="Brettin T."/>
            <person name="Detter J.C."/>
            <person name="Han C."/>
            <person name="Larimer F."/>
            <person name="Land M."/>
            <person name="Hauser L."/>
            <person name="Kyrpides N."/>
            <person name="Ovchinnikova G."/>
            <person name="Stolz J."/>
        </authorList>
    </citation>
    <scope>NUCLEOTIDE SEQUENCE [LARGE SCALE GENOMIC DNA]</scope>
    <source>
        <strain evidence="2">MLS10</strain>
    </source>
</reference>
<feature type="transmembrane region" description="Helical" evidence="1">
    <location>
        <begin position="91"/>
        <end position="109"/>
    </location>
</feature>
<dbReference type="RefSeq" id="WP_013171137.1">
    <property type="nucleotide sequence ID" value="NC_014219.1"/>
</dbReference>
<sequence length="520" mass="55359">MSEQKGKGVAWFTKGDLNGFFGLFTNVLTNFLAAIGLLVFAINMPGEIVYGRIVPAAALSIGIGSIIFAIQAKRLSEREGRTNVTALPYGLSVPHYFVVAFAVMLPVYAMSGDWMLAWAVGIAWNVVQGIIMTIGAFIGPFIRKYIPRAAMLASLAGIALTYIAMNPAGEVYTTPYIGLLTLTIVLAGWLAQKSLPFKMPAGLLAIVIGMIIAWSTGYMDVAEVQSAAAEFSPALPLLAISMIPQGFAFLAPFLAAAIPLGIYDFLESLDNIESAEADGDKYATVPTMLVPASLTLFGAALGSVYPTIIYIGHPGWKKAGARAGYSMATGIGALVVGFLGIMPLVLSFIPLVALLPILIYITMVIGAQTFNETPRRHYPALIIALMPFIASYVITQIDNALGAMGTSAAEVGYETLADAGIPYLGWQAFGAADILVAMILATIVIYIIDRNFRYALVYALIAAVLSFFGVIHAPEIGIGQGLNAALGYLSMSVALLAMMFYRPEENRTEDVSALEELDQS</sequence>
<keyword evidence="1" id="KW-0812">Transmembrane</keyword>
<organism evidence="2 3">
    <name type="scientific">Bacillus selenitireducens (strain ATCC 700615 / DSM 15326 / MLS10)</name>
    <dbReference type="NCBI Taxonomy" id="439292"/>
    <lineage>
        <taxon>Bacteria</taxon>
        <taxon>Bacillati</taxon>
        <taxon>Bacillota</taxon>
        <taxon>Bacilli</taxon>
        <taxon>Bacillales</taxon>
        <taxon>Bacillaceae</taxon>
        <taxon>Salisediminibacterium</taxon>
    </lineage>
</organism>
<gene>
    <name evidence="2" type="ordered locus">Bsel_0159</name>
</gene>
<dbReference type="OrthoDB" id="3320984at2"/>
<evidence type="ECO:0000256" key="1">
    <source>
        <dbReference type="SAM" id="Phobius"/>
    </source>
</evidence>
<feature type="transmembrane region" description="Helical" evidence="1">
    <location>
        <begin position="426"/>
        <end position="448"/>
    </location>
</feature>
<feature type="transmembrane region" description="Helical" evidence="1">
    <location>
        <begin position="485"/>
        <end position="501"/>
    </location>
</feature>
<dbReference type="KEGG" id="bse:Bsel_0159"/>
<protein>
    <submittedName>
        <fullName evidence="2">Xanthine/uracil/vitamin C permease</fullName>
    </submittedName>
</protein>
<keyword evidence="1" id="KW-1133">Transmembrane helix</keyword>
<dbReference type="eggNOG" id="COG2233">
    <property type="taxonomic scope" value="Bacteria"/>
</dbReference>
<dbReference type="PANTHER" id="PTHR31610:SF0">
    <property type="entry name" value="SLC26A_SULP TRANSPORTER DOMAIN-CONTAINING PROTEIN"/>
    <property type="match status" value="1"/>
</dbReference>
<feature type="transmembrane region" description="Helical" evidence="1">
    <location>
        <begin position="378"/>
        <end position="397"/>
    </location>
</feature>
<feature type="transmembrane region" description="Helical" evidence="1">
    <location>
        <begin position="455"/>
        <end position="473"/>
    </location>
</feature>
<feature type="transmembrane region" description="Helical" evidence="1">
    <location>
        <begin position="323"/>
        <end position="342"/>
    </location>
</feature>
<name>D6XVT5_BACIE</name>
<evidence type="ECO:0000313" key="2">
    <source>
        <dbReference type="EMBL" id="ADH97708.1"/>
    </source>
</evidence>
<keyword evidence="1" id="KW-0472">Membrane</keyword>
<keyword evidence="3" id="KW-1185">Reference proteome</keyword>
<dbReference type="HOGENOM" id="CLU_020957_1_0_9"/>
<feature type="transmembrane region" description="Helical" evidence="1">
    <location>
        <begin position="48"/>
        <end position="70"/>
    </location>
</feature>
<feature type="transmembrane region" description="Helical" evidence="1">
    <location>
        <begin position="201"/>
        <end position="218"/>
    </location>
</feature>
<feature type="transmembrane region" description="Helical" evidence="1">
    <location>
        <begin position="115"/>
        <end position="138"/>
    </location>
</feature>
<feature type="transmembrane region" description="Helical" evidence="1">
    <location>
        <begin position="286"/>
        <end position="311"/>
    </location>
</feature>
<dbReference type="PANTHER" id="PTHR31610">
    <property type="entry name" value="SLR0360 PROTEIN"/>
    <property type="match status" value="1"/>
</dbReference>
<dbReference type="EMBL" id="CP001791">
    <property type="protein sequence ID" value="ADH97708.1"/>
    <property type="molecule type" value="Genomic_DNA"/>
</dbReference>
<feature type="transmembrane region" description="Helical" evidence="1">
    <location>
        <begin position="20"/>
        <end position="42"/>
    </location>
</feature>
<feature type="transmembrane region" description="Helical" evidence="1">
    <location>
        <begin position="348"/>
        <end position="366"/>
    </location>
</feature>
<dbReference type="STRING" id="439292.Bsel_0159"/>
<feature type="transmembrane region" description="Helical" evidence="1">
    <location>
        <begin position="171"/>
        <end position="189"/>
    </location>
</feature>
<evidence type="ECO:0000313" key="3">
    <source>
        <dbReference type="Proteomes" id="UP000000271"/>
    </source>
</evidence>
<dbReference type="Proteomes" id="UP000000271">
    <property type="component" value="Chromosome"/>
</dbReference>